<protein>
    <recommendedName>
        <fullName evidence="2">APS kinase domain-containing protein</fullName>
    </recommendedName>
</protein>
<name>V5Q7V6_9CAUD</name>
<dbReference type="SUPFAM" id="SSF52540">
    <property type="entry name" value="P-loop containing nucleoside triphosphate hydrolases"/>
    <property type="match status" value="1"/>
</dbReference>
<dbReference type="Pfam" id="PF01583">
    <property type="entry name" value="APS_kinase"/>
    <property type="match status" value="1"/>
</dbReference>
<dbReference type="EMBL" id="KF626668">
    <property type="protein sequence ID" value="AHB12232.1"/>
    <property type="molecule type" value="Genomic_DNA"/>
</dbReference>
<dbReference type="Gene3D" id="3.40.50.620">
    <property type="entry name" value="HUPs"/>
    <property type="match status" value="1"/>
</dbReference>
<sequence>MAKRILICGLPGSGKTTLGAALARVLPATHIDGDNARSTYSDWDFSDEGRVRQAQRMRELADTNGGLVVASFVCPTEETREAFAPDLIVFMDTVQKSRYPDTDEMFERPQQVAVQVTAEVMQPTLERIAACLRYLTPQGTMIGRYQPWHAGHTALFRETLARSGYVGIGVRTVQPSPDNPYTYPQIEQRIHHALHAHAGSYHIYPVPDVRGVYYGRDVGYAVERIELSPEIESIRATDIRAAEQPANR</sequence>
<proteinExistence type="predicted"/>
<keyword evidence="1" id="KW-0808">Transferase</keyword>
<dbReference type="Proteomes" id="UP000018624">
    <property type="component" value="Segment"/>
</dbReference>
<dbReference type="InterPro" id="IPR014729">
    <property type="entry name" value="Rossmann-like_a/b/a_fold"/>
</dbReference>
<reference evidence="3 4" key="1">
    <citation type="journal article" date="2014" name="J. Bacteriol.">
        <title>Characterization of novel virulent broad-host-range phages of Xylella fastidiosa and Xanthomonas.</title>
        <authorList>
            <person name="Ahern S.J."/>
            <person name="Das M."/>
            <person name="Bhowmick T.S."/>
            <person name="Young R."/>
            <person name="Gonzalez C.F."/>
        </authorList>
    </citation>
    <scope>NUCLEOTIDE SEQUENCE [LARGE SCALE GENOMIC DNA]</scope>
</reference>
<feature type="domain" description="APS kinase" evidence="2">
    <location>
        <begin position="4"/>
        <end position="82"/>
    </location>
</feature>
<accession>V5Q7V6</accession>
<organism evidence="3 4">
    <name type="scientific">Xylella phage Salvo</name>
    <dbReference type="NCBI Taxonomy" id="1415147"/>
    <lineage>
        <taxon>Viruses</taxon>
        <taxon>Duplodnaviria</taxon>
        <taxon>Heunggongvirae</taxon>
        <taxon>Uroviricota</taxon>
        <taxon>Caudoviricetes</taxon>
        <taxon>Casjensviridae</taxon>
        <taxon>Salvovirus</taxon>
        <taxon>Salvovirus salvo</taxon>
    </lineage>
</organism>
<dbReference type="InterPro" id="IPR027417">
    <property type="entry name" value="P-loop_NTPase"/>
</dbReference>
<evidence type="ECO:0000259" key="2">
    <source>
        <dbReference type="Pfam" id="PF01583"/>
    </source>
</evidence>
<keyword evidence="4" id="KW-1185">Reference proteome</keyword>
<dbReference type="Gene3D" id="3.40.50.300">
    <property type="entry name" value="P-loop containing nucleotide triphosphate hydrolases"/>
    <property type="match status" value="1"/>
</dbReference>
<evidence type="ECO:0000256" key="1">
    <source>
        <dbReference type="ARBA" id="ARBA00022679"/>
    </source>
</evidence>
<dbReference type="OrthoDB" id="9613at10239"/>
<dbReference type="InterPro" id="IPR059117">
    <property type="entry name" value="APS_kinase_dom"/>
</dbReference>
<gene>
    <name evidence="3" type="ORF">Salvo_32</name>
</gene>
<evidence type="ECO:0000313" key="3">
    <source>
        <dbReference type="EMBL" id="AHB12232.1"/>
    </source>
</evidence>
<dbReference type="SUPFAM" id="SSF52374">
    <property type="entry name" value="Nucleotidylyl transferase"/>
    <property type="match status" value="1"/>
</dbReference>
<evidence type="ECO:0000313" key="4">
    <source>
        <dbReference type="Proteomes" id="UP000018624"/>
    </source>
</evidence>